<evidence type="ECO:0000256" key="2">
    <source>
        <dbReference type="ARBA" id="ARBA00022490"/>
    </source>
</evidence>
<name>A0A438K2A6_VITVI</name>
<dbReference type="PANTHER" id="PTHR15913">
    <property type="entry name" value="ACID CLUSTER PROTEIN 33"/>
    <property type="match status" value="1"/>
</dbReference>
<reference evidence="3 4" key="1">
    <citation type="journal article" date="2018" name="PLoS Genet.">
        <title>Population sequencing reveals clonal diversity and ancestral inbreeding in the grapevine cultivar Chardonnay.</title>
        <authorList>
            <person name="Roach M.J."/>
            <person name="Johnson D.L."/>
            <person name="Bohlmann J."/>
            <person name="van Vuuren H.J."/>
            <person name="Jones S.J."/>
            <person name="Pretorius I.S."/>
            <person name="Schmidt S.A."/>
            <person name="Borneman A.R."/>
        </authorList>
    </citation>
    <scope>NUCLEOTIDE SEQUENCE [LARGE SCALE GENOMIC DNA]</scope>
    <source>
        <strain evidence="4">cv. Chardonnay</strain>
        <tissue evidence="3">Leaf</tissue>
    </source>
</reference>
<protein>
    <submittedName>
        <fullName evidence="3">Retrovirus-related Pol polyprotein from transposon RE1</fullName>
    </submittedName>
</protein>
<sequence>MIVLCDNKATISIAKNPVQHDRTKHVEIDRHFIKEKLEGGTIRLMYIPSSRQTADILTKTLPKATYENMKSNVSWTPSFLLKRYVLTGIPDGPHEPFIADSVDFVVSQVEP</sequence>
<dbReference type="PANTHER" id="PTHR15913:SF0">
    <property type="entry name" value="MASPARDIN"/>
    <property type="match status" value="1"/>
</dbReference>
<dbReference type="EMBL" id="QGNW01000018">
    <property type="protein sequence ID" value="RVX15346.1"/>
    <property type="molecule type" value="Genomic_DNA"/>
</dbReference>
<comment type="caution">
    <text evidence="3">The sequence shown here is derived from an EMBL/GenBank/DDBJ whole genome shotgun (WGS) entry which is preliminary data.</text>
</comment>
<gene>
    <name evidence="3" type="primary">RE1_183</name>
    <name evidence="3" type="ORF">CK203_008985</name>
</gene>
<dbReference type="GO" id="GO:0005737">
    <property type="term" value="C:cytoplasm"/>
    <property type="evidence" value="ECO:0007669"/>
    <property type="project" value="UniProtKB-SubCell"/>
</dbReference>
<accession>A0A438K2A6</accession>
<comment type="subcellular location">
    <subcellularLocation>
        <location evidence="1">Cytoplasm</location>
    </subcellularLocation>
</comment>
<keyword evidence="2" id="KW-0963">Cytoplasm</keyword>
<organism evidence="3 4">
    <name type="scientific">Vitis vinifera</name>
    <name type="common">Grape</name>
    <dbReference type="NCBI Taxonomy" id="29760"/>
    <lineage>
        <taxon>Eukaryota</taxon>
        <taxon>Viridiplantae</taxon>
        <taxon>Streptophyta</taxon>
        <taxon>Embryophyta</taxon>
        <taxon>Tracheophyta</taxon>
        <taxon>Spermatophyta</taxon>
        <taxon>Magnoliopsida</taxon>
        <taxon>eudicotyledons</taxon>
        <taxon>Gunneridae</taxon>
        <taxon>Pentapetalae</taxon>
        <taxon>rosids</taxon>
        <taxon>Vitales</taxon>
        <taxon>Vitaceae</taxon>
        <taxon>Viteae</taxon>
        <taxon>Vitis</taxon>
    </lineage>
</organism>
<evidence type="ECO:0000313" key="4">
    <source>
        <dbReference type="Proteomes" id="UP000288805"/>
    </source>
</evidence>
<evidence type="ECO:0000313" key="3">
    <source>
        <dbReference type="EMBL" id="RVX15346.1"/>
    </source>
</evidence>
<evidence type="ECO:0000256" key="1">
    <source>
        <dbReference type="ARBA" id="ARBA00004496"/>
    </source>
</evidence>
<dbReference type="InterPro" id="IPR026151">
    <property type="entry name" value="Maspardin"/>
</dbReference>
<dbReference type="CDD" id="cd09272">
    <property type="entry name" value="RNase_HI_RT_Ty1"/>
    <property type="match status" value="1"/>
</dbReference>
<proteinExistence type="predicted"/>
<dbReference type="Proteomes" id="UP000288805">
    <property type="component" value="Unassembled WGS sequence"/>
</dbReference>
<dbReference type="AlphaFoldDB" id="A0A438K2A6"/>